<dbReference type="Proteomes" id="UP001501510">
    <property type="component" value="Unassembled WGS sequence"/>
</dbReference>
<accession>A0ABN1JWA8</accession>
<name>A0ABN1JWA8_9CLOT</name>
<reference evidence="1 2" key="1">
    <citation type="journal article" date="2019" name="Int. J. Syst. Evol. Microbiol.">
        <title>The Global Catalogue of Microorganisms (GCM) 10K type strain sequencing project: providing services to taxonomists for standard genome sequencing and annotation.</title>
        <authorList>
            <consortium name="The Broad Institute Genomics Platform"/>
            <consortium name="The Broad Institute Genome Sequencing Center for Infectious Disease"/>
            <person name="Wu L."/>
            <person name="Ma J."/>
        </authorList>
    </citation>
    <scope>NUCLEOTIDE SEQUENCE [LARGE SCALE GENOMIC DNA]</scope>
    <source>
        <strain evidence="1 2">JCM 1407</strain>
    </source>
</reference>
<dbReference type="EMBL" id="BAAACG010000019">
    <property type="protein sequence ID" value="GAA0747820.1"/>
    <property type="molecule type" value="Genomic_DNA"/>
</dbReference>
<comment type="caution">
    <text evidence="1">The sequence shown here is derived from an EMBL/GenBank/DDBJ whole genome shotgun (WGS) entry which is preliminary data.</text>
</comment>
<keyword evidence="2" id="KW-1185">Reference proteome</keyword>
<sequence length="52" mass="6454">MVLFVFEDSLILFDEDVIVLQEQNKHDIDIKIHNNFFFKFYHLPIYYDILFI</sequence>
<evidence type="ECO:0000313" key="1">
    <source>
        <dbReference type="EMBL" id="GAA0747820.1"/>
    </source>
</evidence>
<organism evidence="1 2">
    <name type="scientific">Clostridium oceanicum</name>
    <dbReference type="NCBI Taxonomy" id="1543"/>
    <lineage>
        <taxon>Bacteria</taxon>
        <taxon>Bacillati</taxon>
        <taxon>Bacillota</taxon>
        <taxon>Clostridia</taxon>
        <taxon>Eubacteriales</taxon>
        <taxon>Clostridiaceae</taxon>
        <taxon>Clostridium</taxon>
    </lineage>
</organism>
<evidence type="ECO:0000313" key="2">
    <source>
        <dbReference type="Proteomes" id="UP001501510"/>
    </source>
</evidence>
<proteinExistence type="predicted"/>
<gene>
    <name evidence="1" type="ORF">GCM10008906_37360</name>
</gene>
<protein>
    <submittedName>
        <fullName evidence="1">Uncharacterized protein</fullName>
    </submittedName>
</protein>